<proteinExistence type="predicted"/>
<feature type="domain" description="Protein kinase" evidence="1">
    <location>
        <begin position="1"/>
        <end position="124"/>
    </location>
</feature>
<dbReference type="PANTHER" id="PTHR23257">
    <property type="entry name" value="SERINE-THREONINE PROTEIN KINASE"/>
    <property type="match status" value="1"/>
</dbReference>
<name>A0A7S3FUM0_9SPIT</name>
<dbReference type="GO" id="GO:0004672">
    <property type="term" value="F:protein kinase activity"/>
    <property type="evidence" value="ECO:0007669"/>
    <property type="project" value="InterPro"/>
</dbReference>
<protein>
    <recommendedName>
        <fullName evidence="1">Protein kinase domain-containing protein</fullName>
    </recommendedName>
</protein>
<organism evidence="2">
    <name type="scientific">Strombidium rassoulzadegani</name>
    <dbReference type="NCBI Taxonomy" id="1082188"/>
    <lineage>
        <taxon>Eukaryota</taxon>
        <taxon>Sar</taxon>
        <taxon>Alveolata</taxon>
        <taxon>Ciliophora</taxon>
        <taxon>Intramacronucleata</taxon>
        <taxon>Spirotrichea</taxon>
        <taxon>Oligotrichia</taxon>
        <taxon>Strombidiidae</taxon>
        <taxon>Strombidium</taxon>
    </lineage>
</organism>
<accession>A0A7S3FUM0</accession>
<dbReference type="GO" id="GO:0005737">
    <property type="term" value="C:cytoplasm"/>
    <property type="evidence" value="ECO:0007669"/>
    <property type="project" value="TreeGrafter"/>
</dbReference>
<dbReference type="PROSITE" id="PS50011">
    <property type="entry name" value="PROTEIN_KINASE_DOM"/>
    <property type="match status" value="1"/>
</dbReference>
<dbReference type="GO" id="GO:0007165">
    <property type="term" value="P:signal transduction"/>
    <property type="evidence" value="ECO:0007669"/>
    <property type="project" value="TreeGrafter"/>
</dbReference>
<sequence>MAPEILRGEKYTEKADVYSFGVILWELITGQIPHRGRSVQQIVGSVGYHSEKLKIPKKLTRGCGTAVGNGDQEKKLQVLPDPFVKSSQLRPNITHLKLIFKMCTSESPDIRPSFKQILDYIEFLEYQLKVQLSIESLLSNYDSVQEEGDTIEDQDIANTDIRKVEPDLARERQAPLLKELDDEQFFSYFENLFQI</sequence>
<dbReference type="AlphaFoldDB" id="A0A7S3FUM0"/>
<reference evidence="2" key="1">
    <citation type="submission" date="2021-01" db="EMBL/GenBank/DDBJ databases">
        <authorList>
            <person name="Corre E."/>
            <person name="Pelletier E."/>
            <person name="Niang G."/>
            <person name="Scheremetjew M."/>
            <person name="Finn R."/>
            <person name="Kale V."/>
            <person name="Holt S."/>
            <person name="Cochrane G."/>
            <person name="Meng A."/>
            <person name="Brown T."/>
            <person name="Cohen L."/>
        </authorList>
    </citation>
    <scope>NUCLEOTIDE SEQUENCE</scope>
    <source>
        <strain evidence="2">Ras09</strain>
    </source>
</reference>
<dbReference type="SUPFAM" id="SSF56112">
    <property type="entry name" value="Protein kinase-like (PK-like)"/>
    <property type="match status" value="1"/>
</dbReference>
<dbReference type="InterPro" id="IPR011009">
    <property type="entry name" value="Kinase-like_dom_sf"/>
</dbReference>
<evidence type="ECO:0000259" key="1">
    <source>
        <dbReference type="PROSITE" id="PS50011"/>
    </source>
</evidence>
<dbReference type="InterPro" id="IPR001245">
    <property type="entry name" value="Ser-Thr/Tyr_kinase_cat_dom"/>
</dbReference>
<dbReference type="Pfam" id="PF07714">
    <property type="entry name" value="PK_Tyr_Ser-Thr"/>
    <property type="match status" value="1"/>
</dbReference>
<dbReference type="GO" id="GO:0005524">
    <property type="term" value="F:ATP binding"/>
    <property type="evidence" value="ECO:0007669"/>
    <property type="project" value="InterPro"/>
</dbReference>
<dbReference type="Gene3D" id="1.10.510.10">
    <property type="entry name" value="Transferase(Phosphotransferase) domain 1"/>
    <property type="match status" value="1"/>
</dbReference>
<gene>
    <name evidence="2" type="ORF">SRAS04492_LOCUS5572</name>
</gene>
<evidence type="ECO:0000313" key="2">
    <source>
        <dbReference type="EMBL" id="CAE0233770.1"/>
    </source>
</evidence>
<dbReference type="InterPro" id="IPR050167">
    <property type="entry name" value="Ser_Thr_protein_kinase"/>
</dbReference>
<dbReference type="InterPro" id="IPR000719">
    <property type="entry name" value="Prot_kinase_dom"/>
</dbReference>
<dbReference type="EMBL" id="HBIA01010917">
    <property type="protein sequence ID" value="CAE0233770.1"/>
    <property type="molecule type" value="Transcribed_RNA"/>
</dbReference>